<dbReference type="AlphaFoldDB" id="A0A151H8R1"/>
<evidence type="ECO:0000313" key="2">
    <source>
        <dbReference type="EMBL" id="KYK65745.1"/>
    </source>
</evidence>
<feature type="transmembrane region" description="Helical" evidence="1">
    <location>
        <begin position="16"/>
        <end position="36"/>
    </location>
</feature>
<gene>
    <name evidence="2" type="ORF">TGPRC2_315123A</name>
</gene>
<organism evidence="2 3">
    <name type="scientific">Toxoplasma gondii TgCatPRC2</name>
    <dbReference type="NCBI Taxonomy" id="1130821"/>
    <lineage>
        <taxon>Eukaryota</taxon>
        <taxon>Sar</taxon>
        <taxon>Alveolata</taxon>
        <taxon>Apicomplexa</taxon>
        <taxon>Conoidasida</taxon>
        <taxon>Coccidia</taxon>
        <taxon>Eucoccidiorida</taxon>
        <taxon>Eimeriorina</taxon>
        <taxon>Sarcocystidae</taxon>
        <taxon>Toxoplasma</taxon>
    </lineage>
</organism>
<feature type="non-terminal residue" evidence="2">
    <location>
        <position position="91"/>
    </location>
</feature>
<protein>
    <submittedName>
        <fullName evidence="2">Putative transmembrane protein</fullName>
    </submittedName>
</protein>
<dbReference type="EMBL" id="AHZP02001889">
    <property type="protein sequence ID" value="KYK65745.1"/>
    <property type="molecule type" value="Genomic_DNA"/>
</dbReference>
<keyword evidence="1 2" id="KW-0812">Transmembrane</keyword>
<keyword evidence="1" id="KW-0472">Membrane</keyword>
<sequence length="91" mass="10618">MFLLPVRIRVAKLRRGLTHTTVFSGSFLFCCFSLFIQKKLENALSREKEETVKLRQRLGETRKKLVVSEARRKQESSGFAVDLKSLRSRMK</sequence>
<name>A0A151H8R1_TOXGO</name>
<dbReference type="Proteomes" id="UP000075225">
    <property type="component" value="Unassembled WGS sequence"/>
</dbReference>
<dbReference type="VEuPathDB" id="ToxoDB:TGPRC2_315123A"/>
<accession>A0A151H8R1</accession>
<proteinExistence type="predicted"/>
<evidence type="ECO:0000313" key="3">
    <source>
        <dbReference type="Proteomes" id="UP000075225"/>
    </source>
</evidence>
<reference evidence="3" key="1">
    <citation type="submission" date="2016-03" db="EMBL/GenBank/DDBJ databases">
        <authorList>
            <person name="Sibley D."/>
            <person name="Venepally P."/>
            <person name="Karamycheva S."/>
            <person name="Hadjithomas M."/>
            <person name="Khan A."/>
            <person name="Brunk B."/>
            <person name="Roos D."/>
            <person name="Caler E."/>
            <person name="Lorenzi H."/>
        </authorList>
    </citation>
    <scope>NUCLEOTIDE SEQUENCE [LARGE SCALE GENOMIC DNA]</scope>
    <source>
        <strain evidence="3">TgCatPRC2</strain>
    </source>
</reference>
<evidence type="ECO:0000256" key="1">
    <source>
        <dbReference type="SAM" id="Phobius"/>
    </source>
</evidence>
<comment type="caution">
    <text evidence="2">The sequence shown here is derived from an EMBL/GenBank/DDBJ whole genome shotgun (WGS) entry which is preliminary data.</text>
</comment>
<keyword evidence="1" id="KW-1133">Transmembrane helix</keyword>